<evidence type="ECO:0000313" key="3">
    <source>
        <dbReference type="EMBL" id="EDP11354.1"/>
    </source>
</evidence>
<gene>
    <name evidence="3" type="ORF">EUBDOL_01274</name>
</gene>
<feature type="binding site" evidence="2">
    <location>
        <position position="45"/>
    </location>
    <ligand>
        <name>Fe cation</name>
        <dbReference type="ChEBI" id="CHEBI:24875"/>
        <label>2</label>
    </ligand>
</feature>
<dbReference type="Gene3D" id="3.60.21.10">
    <property type="match status" value="1"/>
</dbReference>
<feature type="binding site" evidence="2">
    <location>
        <position position="46"/>
    </location>
    <ligand>
        <name>Fe cation</name>
        <dbReference type="ChEBI" id="CHEBI:24875"/>
        <label>1</label>
    </ligand>
</feature>
<proteinExistence type="predicted"/>
<comment type="caution">
    <text evidence="3">The sequence shown here is derived from an EMBL/GenBank/DDBJ whole genome shotgun (WGS) entry which is preliminary data.</text>
</comment>
<feature type="binding site" evidence="2">
    <location>
        <position position="155"/>
    </location>
    <ligand>
        <name>Fe cation</name>
        <dbReference type="ChEBI" id="CHEBI:24875"/>
        <label>2</label>
    </ligand>
</feature>
<feature type="binding site" evidence="2">
    <location>
        <position position="73"/>
    </location>
    <ligand>
        <name>Fe cation</name>
        <dbReference type="ChEBI" id="CHEBI:24875"/>
        <label>2</label>
    </ligand>
</feature>
<dbReference type="SUPFAM" id="SSF56300">
    <property type="entry name" value="Metallo-dependent phosphatases"/>
    <property type="match status" value="1"/>
</dbReference>
<dbReference type="PANTHER" id="PTHR36303:SF1">
    <property type="entry name" value="2',3'-CYCLIC-NUCLEOTIDE 2'-PHOSPHODIESTERASE"/>
    <property type="match status" value="1"/>
</dbReference>
<feature type="binding site" evidence="2">
    <location>
        <position position="45"/>
    </location>
    <ligand>
        <name>Fe cation</name>
        <dbReference type="ChEBI" id="CHEBI:24875"/>
        <label>1</label>
    </ligand>
</feature>
<dbReference type="PIRSF" id="PIRSF004789">
    <property type="entry name" value="DR1281"/>
    <property type="match status" value="1"/>
</dbReference>
<reference evidence="3 4" key="1">
    <citation type="submission" date="2007-09" db="EMBL/GenBank/DDBJ databases">
        <title>Draft genome sequence of Eubacterium dolichum (DSM 3991).</title>
        <authorList>
            <person name="Sudarsanam P."/>
            <person name="Ley R."/>
            <person name="Guruge J."/>
            <person name="Turnbaugh P.J."/>
            <person name="Mahowald M."/>
            <person name="Liep D."/>
            <person name="Gordon J."/>
        </authorList>
    </citation>
    <scope>NUCLEOTIDE SEQUENCE [LARGE SCALE GENOMIC DNA]</scope>
    <source>
        <strain evidence="3 4">DSM 3991</strain>
    </source>
</reference>
<name>A8RC54_9FIRM</name>
<feature type="binding site" evidence="2">
    <location>
        <position position="182"/>
    </location>
    <ligand>
        <name>Fe cation</name>
        <dbReference type="ChEBI" id="CHEBI:24875"/>
        <label>1</label>
    </ligand>
</feature>
<evidence type="ECO:0000256" key="1">
    <source>
        <dbReference type="PIRSR" id="PIRSR004789-50"/>
    </source>
</evidence>
<protein>
    <submittedName>
        <fullName evidence="3">Putative metallophosphoesterase</fullName>
    </submittedName>
</protein>
<dbReference type="NCBIfam" id="TIGR00282">
    <property type="entry name" value="TIGR00282 family metallophosphoesterase"/>
    <property type="match status" value="1"/>
</dbReference>
<evidence type="ECO:0000256" key="2">
    <source>
        <dbReference type="PIRSR" id="PIRSR004789-51"/>
    </source>
</evidence>
<dbReference type="Proteomes" id="UP000004090">
    <property type="component" value="Unassembled WGS sequence"/>
</dbReference>
<dbReference type="Pfam" id="PF13277">
    <property type="entry name" value="YmdB"/>
    <property type="match status" value="1"/>
</dbReference>
<dbReference type="HOGENOM" id="CLU_068238_0_0_9"/>
<dbReference type="PANTHER" id="PTHR36303">
    <property type="entry name" value="2',3'-CYCLIC-NUCLEOTIDE 2'-PHOSPHODIESTERASE"/>
    <property type="match status" value="1"/>
</dbReference>
<reference evidence="3 4" key="2">
    <citation type="submission" date="2007-09" db="EMBL/GenBank/DDBJ databases">
        <authorList>
            <person name="Fulton L."/>
            <person name="Clifton S."/>
            <person name="Fulton B."/>
            <person name="Xu J."/>
            <person name="Minx P."/>
            <person name="Pepin K.H."/>
            <person name="Johnson M."/>
            <person name="Thiruvilangam P."/>
            <person name="Bhonagiri V."/>
            <person name="Nash W.E."/>
            <person name="Mardis E.R."/>
            <person name="Wilson R.K."/>
        </authorList>
    </citation>
    <scope>NUCLEOTIDE SEQUENCE [LARGE SCALE GENOMIC DNA]</scope>
    <source>
        <strain evidence="3 4">DSM 3991</strain>
    </source>
</reference>
<dbReference type="eggNOG" id="COG1692">
    <property type="taxonomic scope" value="Bacteria"/>
</dbReference>
<evidence type="ECO:0000313" key="4">
    <source>
        <dbReference type="Proteomes" id="UP000004090"/>
    </source>
</evidence>
<feature type="binding site" evidence="2">
    <location>
        <position position="14"/>
    </location>
    <ligand>
        <name>Fe cation</name>
        <dbReference type="ChEBI" id="CHEBI:24875"/>
        <label>1</label>
    </ligand>
</feature>
<sequence length="262" mass="29094">MNWLDNMNILFLGDIVGASGRDVVRQHLSSLKERYEIDLVVANGENSAHGKGITQKIYRQLLDMGIDVITMGNHTFSKNDIFQFIDNAERLVRPANMEPLAYGQHTTVIEVKGKRVAISNLCGEIWMHDVVDSPFFCMEDILDSVDADYYLVDLHAEATSEKIAFTYAFAGRVQAVVGTHTHVQTADERIVNGTAGITDLGMCGAYESVLGRDVEEILTRFTSNEKTKFKIAQGEGILCGAFVHIDDTSGKATHIERIQIRP</sequence>
<feature type="active site" description="Proton donor" evidence="1">
    <location>
        <position position="74"/>
    </location>
</feature>
<accession>A8RC54</accession>
<dbReference type="STRING" id="428127.EUBDOL_01274"/>
<dbReference type="EMBL" id="ABAW02000019">
    <property type="protein sequence ID" value="EDP11354.1"/>
    <property type="molecule type" value="Genomic_DNA"/>
</dbReference>
<keyword evidence="2" id="KW-0479">Metal-binding</keyword>
<dbReference type="AlphaFoldDB" id="A8RC54"/>
<organism evidence="3 4">
    <name type="scientific">Amedibacillus dolichus DSM 3991</name>
    <dbReference type="NCBI Taxonomy" id="428127"/>
    <lineage>
        <taxon>Bacteria</taxon>
        <taxon>Bacillati</taxon>
        <taxon>Bacillota</taxon>
        <taxon>Erysipelotrichia</taxon>
        <taxon>Erysipelotrichales</taxon>
        <taxon>Erysipelotrichaceae</taxon>
        <taxon>Amedibacillus</taxon>
    </lineage>
</organism>
<dbReference type="GO" id="GO:0004113">
    <property type="term" value="F:2',3'-cyclic-nucleotide 3'-phosphodiesterase activity"/>
    <property type="evidence" value="ECO:0007669"/>
    <property type="project" value="TreeGrafter"/>
</dbReference>
<dbReference type="InterPro" id="IPR005235">
    <property type="entry name" value="YmdB-like"/>
</dbReference>
<feature type="binding site" evidence="2">
    <location>
        <position position="180"/>
    </location>
    <ligand>
        <name>Fe cation</name>
        <dbReference type="ChEBI" id="CHEBI:24875"/>
        <label>2</label>
    </ligand>
</feature>
<dbReference type="InterPro" id="IPR029052">
    <property type="entry name" value="Metallo-depent_PP-like"/>
</dbReference>
<dbReference type="GO" id="GO:0046872">
    <property type="term" value="F:metal ion binding"/>
    <property type="evidence" value="ECO:0007669"/>
    <property type="project" value="UniProtKB-KW"/>
</dbReference>